<dbReference type="EC" id="3.5.1.1" evidence="2"/>
<dbReference type="PRINTS" id="PR00139">
    <property type="entry name" value="ASNGLNASE"/>
</dbReference>
<feature type="binding site" evidence="4">
    <location>
        <begin position="97"/>
        <end position="98"/>
    </location>
    <ligand>
        <name>substrate</name>
    </ligand>
</feature>
<dbReference type="SUPFAM" id="SSF53774">
    <property type="entry name" value="Glutaminase/Asparaginase"/>
    <property type="match status" value="1"/>
</dbReference>
<evidence type="ECO:0000256" key="3">
    <source>
        <dbReference type="PIRSR" id="PIRSR001220-1"/>
    </source>
</evidence>
<dbReference type="PANTHER" id="PTHR11707">
    <property type="entry name" value="L-ASPARAGINASE"/>
    <property type="match status" value="1"/>
</dbReference>
<feature type="domain" description="L-asparaginase N-terminal" evidence="6">
    <location>
        <begin position="14"/>
        <end position="184"/>
    </location>
</feature>
<evidence type="ECO:0000313" key="8">
    <source>
        <dbReference type="EMBL" id="TXR56820.1"/>
    </source>
</evidence>
<evidence type="ECO:0000256" key="5">
    <source>
        <dbReference type="PROSITE-ProRule" id="PRU10099"/>
    </source>
</evidence>
<feature type="active site" description="O-isoaspartyl threonine intermediate" evidence="3">
    <location>
        <position position="22"/>
    </location>
</feature>
<dbReference type="GO" id="GO:0006520">
    <property type="term" value="P:amino acid metabolic process"/>
    <property type="evidence" value="ECO:0007669"/>
    <property type="project" value="InterPro"/>
</dbReference>
<dbReference type="SFLD" id="SFLDS00057">
    <property type="entry name" value="Glutaminase/Asparaginase"/>
    <property type="match status" value="1"/>
</dbReference>
<dbReference type="SMART" id="SM00870">
    <property type="entry name" value="Asparaginase"/>
    <property type="match status" value="1"/>
</dbReference>
<evidence type="ECO:0000259" key="6">
    <source>
        <dbReference type="Pfam" id="PF00710"/>
    </source>
</evidence>
<accession>A0A5C8ZIW9</accession>
<dbReference type="InterPro" id="IPR037152">
    <property type="entry name" value="L-asparaginase_N_sf"/>
</dbReference>
<feature type="binding site" evidence="4">
    <location>
        <position position="64"/>
    </location>
    <ligand>
        <name>substrate</name>
    </ligand>
</feature>
<dbReference type="InterPro" id="IPR027474">
    <property type="entry name" value="L-asparaginase_N"/>
</dbReference>
<dbReference type="PROSITE" id="PS51732">
    <property type="entry name" value="ASN_GLN_ASE_3"/>
    <property type="match status" value="1"/>
</dbReference>
<dbReference type="Gene3D" id="3.40.50.1170">
    <property type="entry name" value="L-asparaginase, N-terminal domain"/>
    <property type="match status" value="1"/>
</dbReference>
<dbReference type="Pfam" id="PF00710">
    <property type="entry name" value="Asparaginase"/>
    <property type="match status" value="1"/>
</dbReference>
<feature type="active site" evidence="5">
    <location>
        <position position="22"/>
    </location>
</feature>
<evidence type="ECO:0000259" key="7">
    <source>
        <dbReference type="Pfam" id="PF17763"/>
    </source>
</evidence>
<protein>
    <recommendedName>
        <fullName evidence="2">asparaginase</fullName>
        <ecNumber evidence="2">3.5.1.1</ecNumber>
    </recommendedName>
</protein>
<comment type="similarity">
    <text evidence="1">Belongs to the asparaginase 1 family.</text>
</comment>
<dbReference type="Proteomes" id="UP000321234">
    <property type="component" value="Unassembled WGS sequence"/>
</dbReference>
<feature type="domain" description="Asparaginase/glutaminase C-terminal" evidence="7">
    <location>
        <begin position="203"/>
        <end position="307"/>
    </location>
</feature>
<dbReference type="PIRSF" id="PIRSF001220">
    <property type="entry name" value="L-ASNase_gatD"/>
    <property type="match status" value="1"/>
</dbReference>
<keyword evidence="9" id="KW-1185">Reference proteome</keyword>
<dbReference type="InterPro" id="IPR020827">
    <property type="entry name" value="Asparaginase/glutaminase_AS1"/>
</dbReference>
<dbReference type="OrthoDB" id="9788068at2"/>
<dbReference type="PROSITE" id="PS00144">
    <property type="entry name" value="ASN_GLN_ASE_1"/>
    <property type="match status" value="1"/>
</dbReference>
<dbReference type="RefSeq" id="WP_147925949.1">
    <property type="nucleotide sequence ID" value="NZ_VKAC01000004.1"/>
</dbReference>
<reference evidence="8 9" key="1">
    <citation type="submission" date="2019-07" db="EMBL/GenBank/DDBJ databases">
        <title>Quadrisphaera sp. strain DD2A genome sequencing and assembly.</title>
        <authorList>
            <person name="Kim I."/>
        </authorList>
    </citation>
    <scope>NUCLEOTIDE SEQUENCE [LARGE SCALE GENOMIC DNA]</scope>
    <source>
        <strain evidence="8 9">DD2A</strain>
    </source>
</reference>
<dbReference type="AlphaFoldDB" id="A0A5C8ZIW9"/>
<dbReference type="PANTHER" id="PTHR11707:SF28">
    <property type="entry name" value="60 KDA LYSOPHOSPHOLIPASE"/>
    <property type="match status" value="1"/>
</dbReference>
<evidence type="ECO:0000256" key="4">
    <source>
        <dbReference type="PIRSR" id="PIRSR001220-2"/>
    </source>
</evidence>
<name>A0A5C8ZIW9_9ACTN</name>
<evidence type="ECO:0000256" key="1">
    <source>
        <dbReference type="ARBA" id="ARBA00010518"/>
    </source>
</evidence>
<evidence type="ECO:0000313" key="9">
    <source>
        <dbReference type="Proteomes" id="UP000321234"/>
    </source>
</evidence>
<organism evidence="8 9">
    <name type="scientific">Quadrisphaera setariae</name>
    <dbReference type="NCBI Taxonomy" id="2593304"/>
    <lineage>
        <taxon>Bacteria</taxon>
        <taxon>Bacillati</taxon>
        <taxon>Actinomycetota</taxon>
        <taxon>Actinomycetes</taxon>
        <taxon>Kineosporiales</taxon>
        <taxon>Kineosporiaceae</taxon>
        <taxon>Quadrisphaera</taxon>
    </lineage>
</organism>
<dbReference type="GO" id="GO:0004067">
    <property type="term" value="F:asparaginase activity"/>
    <property type="evidence" value="ECO:0007669"/>
    <property type="project" value="UniProtKB-UniRule"/>
</dbReference>
<dbReference type="InterPro" id="IPR036152">
    <property type="entry name" value="Asp/glu_Ase-like_sf"/>
</dbReference>
<dbReference type="InterPro" id="IPR006034">
    <property type="entry name" value="Asparaginase/glutaminase-like"/>
</dbReference>
<dbReference type="InterPro" id="IPR027473">
    <property type="entry name" value="L-asparaginase_C"/>
</dbReference>
<dbReference type="EMBL" id="VKAC01000004">
    <property type="protein sequence ID" value="TXR56820.1"/>
    <property type="molecule type" value="Genomic_DNA"/>
</dbReference>
<sequence length="336" mass="32849">MTPSAGGRPARALVAVVTTGGTIASTTGEDGVSRPTLSGEGVLGDAAQRAGVEVRVVEALRVDSSTTTLPQADAVRAAVADALTDPAVVGVVVVHGTDSLEETGYLLDLHHDDERPVVVTGSQRTADAPASDAPANLLAALVAAADPVHRGAGVLVAFGGALLPVAGTTKRHTTDLAAFAPAAAPLPRTAPLTPAAAPVPWPRVDVVAVVPGDDGAVLRAVLGLGARGVVLQALGSGNATAAVVTAVRGATAGGVPVVLTTRVPDGTVVPSYGDGGGGADLVAAGAVPAGLLRAGQARVLLAALLRGTPAGSAEGSVDVLALVAEQFRRRGAPALR</sequence>
<dbReference type="Pfam" id="PF17763">
    <property type="entry name" value="Asparaginase_C"/>
    <property type="match status" value="1"/>
</dbReference>
<evidence type="ECO:0000256" key="2">
    <source>
        <dbReference type="ARBA" id="ARBA00012920"/>
    </source>
</evidence>
<gene>
    <name evidence="8" type="ORF">FMM08_08845</name>
</gene>
<dbReference type="InterPro" id="IPR040919">
    <property type="entry name" value="Asparaginase_C"/>
</dbReference>
<dbReference type="PIRSF" id="PIRSF500176">
    <property type="entry name" value="L_ASNase"/>
    <property type="match status" value="1"/>
</dbReference>
<comment type="caution">
    <text evidence="8">The sequence shown here is derived from an EMBL/GenBank/DDBJ whole genome shotgun (WGS) entry which is preliminary data.</text>
</comment>
<dbReference type="Gene3D" id="3.40.50.40">
    <property type="match status" value="1"/>
</dbReference>
<proteinExistence type="inferred from homology"/>